<reference evidence="1 2" key="1">
    <citation type="journal article" date="2019" name="Nat. Ecol. Evol.">
        <title>Megaphylogeny resolves global patterns of mushroom evolution.</title>
        <authorList>
            <person name="Varga T."/>
            <person name="Krizsan K."/>
            <person name="Foldi C."/>
            <person name="Dima B."/>
            <person name="Sanchez-Garcia M."/>
            <person name="Sanchez-Ramirez S."/>
            <person name="Szollosi G.J."/>
            <person name="Szarkandi J.G."/>
            <person name="Papp V."/>
            <person name="Albert L."/>
            <person name="Andreopoulos W."/>
            <person name="Angelini C."/>
            <person name="Antonin V."/>
            <person name="Barry K.W."/>
            <person name="Bougher N.L."/>
            <person name="Buchanan P."/>
            <person name="Buyck B."/>
            <person name="Bense V."/>
            <person name="Catcheside P."/>
            <person name="Chovatia M."/>
            <person name="Cooper J."/>
            <person name="Damon W."/>
            <person name="Desjardin D."/>
            <person name="Finy P."/>
            <person name="Geml J."/>
            <person name="Haridas S."/>
            <person name="Hughes K."/>
            <person name="Justo A."/>
            <person name="Karasinski D."/>
            <person name="Kautmanova I."/>
            <person name="Kiss B."/>
            <person name="Kocsube S."/>
            <person name="Kotiranta H."/>
            <person name="LaButti K.M."/>
            <person name="Lechner B.E."/>
            <person name="Liimatainen K."/>
            <person name="Lipzen A."/>
            <person name="Lukacs Z."/>
            <person name="Mihaltcheva S."/>
            <person name="Morgado L.N."/>
            <person name="Niskanen T."/>
            <person name="Noordeloos M.E."/>
            <person name="Ohm R.A."/>
            <person name="Ortiz-Santana B."/>
            <person name="Ovrebo C."/>
            <person name="Racz N."/>
            <person name="Riley R."/>
            <person name="Savchenko A."/>
            <person name="Shiryaev A."/>
            <person name="Soop K."/>
            <person name="Spirin V."/>
            <person name="Szebenyi C."/>
            <person name="Tomsovsky M."/>
            <person name="Tulloss R.E."/>
            <person name="Uehling J."/>
            <person name="Grigoriev I.V."/>
            <person name="Vagvolgyi C."/>
            <person name="Papp T."/>
            <person name="Martin F.M."/>
            <person name="Miettinen O."/>
            <person name="Hibbett D.S."/>
            <person name="Nagy L.G."/>
        </authorList>
    </citation>
    <scope>NUCLEOTIDE SEQUENCE [LARGE SCALE GENOMIC DNA]</scope>
    <source>
        <strain evidence="1 2">NL-1719</strain>
    </source>
</reference>
<gene>
    <name evidence="1" type="ORF">BDN72DRAFT_765948</name>
</gene>
<name>A0ACD3AYH2_9AGAR</name>
<evidence type="ECO:0000313" key="2">
    <source>
        <dbReference type="Proteomes" id="UP000308600"/>
    </source>
</evidence>
<organism evidence="1 2">
    <name type="scientific">Pluteus cervinus</name>
    <dbReference type="NCBI Taxonomy" id="181527"/>
    <lineage>
        <taxon>Eukaryota</taxon>
        <taxon>Fungi</taxon>
        <taxon>Dikarya</taxon>
        <taxon>Basidiomycota</taxon>
        <taxon>Agaricomycotina</taxon>
        <taxon>Agaricomycetes</taxon>
        <taxon>Agaricomycetidae</taxon>
        <taxon>Agaricales</taxon>
        <taxon>Pluteineae</taxon>
        <taxon>Pluteaceae</taxon>
        <taxon>Pluteus</taxon>
    </lineage>
</organism>
<evidence type="ECO:0000313" key="1">
    <source>
        <dbReference type="EMBL" id="TFK70788.1"/>
    </source>
</evidence>
<dbReference type="Proteomes" id="UP000308600">
    <property type="component" value="Unassembled WGS sequence"/>
</dbReference>
<keyword evidence="2" id="KW-1185">Reference proteome</keyword>
<dbReference type="EMBL" id="ML208307">
    <property type="protein sequence ID" value="TFK70788.1"/>
    <property type="molecule type" value="Genomic_DNA"/>
</dbReference>
<proteinExistence type="predicted"/>
<protein>
    <submittedName>
        <fullName evidence="1">Uncharacterized protein</fullName>
    </submittedName>
</protein>
<sequence length="80" mass="9667">MHALWARWITLNRKEFIASYRDGTKGFISYYWKMIHLAAGWAALRAWLLMLLGNRFLTGNDVAELLKHYEKQTKMDRWYE</sequence>
<accession>A0ACD3AYH2</accession>